<dbReference type="FunFam" id="2.60.120.200:FF:000114">
    <property type="entry name" value="Probable endo-1,3(4)-beta-glucanase NFIA_089530"/>
    <property type="match status" value="1"/>
</dbReference>
<dbReference type="PROSITE" id="PS51762">
    <property type="entry name" value="GH16_2"/>
    <property type="match status" value="1"/>
</dbReference>
<dbReference type="GO" id="GO:0052861">
    <property type="term" value="F:endo-1,3(4)-beta-glucanase activity"/>
    <property type="evidence" value="ECO:0007669"/>
    <property type="project" value="UniProtKB-EC"/>
</dbReference>
<dbReference type="EC" id="3.2.1.6" evidence="3"/>
<evidence type="ECO:0000313" key="8">
    <source>
        <dbReference type="EMBL" id="KAF2130038.1"/>
    </source>
</evidence>
<dbReference type="InterPro" id="IPR000757">
    <property type="entry name" value="Beta-glucanase-like"/>
</dbReference>
<comment type="similarity">
    <text evidence="2">Belongs to the glycosyl hydrolase 16 family.</text>
</comment>
<dbReference type="Pfam" id="PF26113">
    <property type="entry name" value="GH16_XgeA"/>
    <property type="match status" value="1"/>
</dbReference>
<protein>
    <recommendedName>
        <fullName evidence="3">endo-1,3(4)-beta-glucanase</fullName>
        <ecNumber evidence="3">3.2.1.6</ecNumber>
    </recommendedName>
</protein>
<dbReference type="CDD" id="cd02181">
    <property type="entry name" value="GH16_fungal_Lam16A_glucanase"/>
    <property type="match status" value="1"/>
</dbReference>
<dbReference type="EMBL" id="ML977505">
    <property type="protein sequence ID" value="KAF2130038.1"/>
    <property type="molecule type" value="Genomic_DNA"/>
</dbReference>
<proteinExistence type="inferred from homology"/>
<dbReference type="RefSeq" id="XP_033524425.1">
    <property type="nucleotide sequence ID" value="XM_033672873.1"/>
</dbReference>
<sequence length="462" mass="51495">MRSPTSLTTMLSILPVLAFSHPTTLYKLTDDLSYTSFFSSFSFYSDADPTNGFVRYLSLPSAISQKLIGYLPDTQSVFLGVDYTTKDPLGRASVRLESKAHWNQGLLVADIIHMPSSECGVWPAYWLLGTDGKGGYEWPLHGEIDLLEGVNDQVGNAITLHTKTGCMVDNGTQMAGNSDVVDGSFSGFLTTDDCDVAAAGQEKNVGCSIKAPETTDDVQKSNTDVGSNLLPSYGTQFNKAGGGVYAMEWTESSISVWFFPRDSTAFNTHFGNETSSDDTLDPSTFGTPLAHFAGNGCDFTERFKNMRIIFDTTFCGEWAGKDWEKSCAAKTGVKTCEEYVRENPEVYKEAYWEIKGLKWYQKEKEAKRDAKVSFVKTKGRWYDDMGCKKKPVIRVYRHFVIHFLLWSCRSVRSEGNLINAGVEVLACSNRLWERLVAFTKCKTLLLNNIFLNYYSLNTLLGS</sequence>
<accession>A0A6A6AG70</accession>
<gene>
    <name evidence="8" type="ORF">P153DRAFT_431106</name>
</gene>
<dbReference type="GO" id="GO:0009251">
    <property type="term" value="P:glucan catabolic process"/>
    <property type="evidence" value="ECO:0007669"/>
    <property type="project" value="TreeGrafter"/>
</dbReference>
<dbReference type="SUPFAM" id="SSF49899">
    <property type="entry name" value="Concanavalin A-like lectins/glucanases"/>
    <property type="match status" value="1"/>
</dbReference>
<dbReference type="OrthoDB" id="192832at2759"/>
<evidence type="ECO:0000256" key="5">
    <source>
        <dbReference type="ARBA" id="ARBA00023295"/>
    </source>
</evidence>
<keyword evidence="6" id="KW-0732">Signal</keyword>
<organism evidence="8 9">
    <name type="scientific">Dothidotthia symphoricarpi CBS 119687</name>
    <dbReference type="NCBI Taxonomy" id="1392245"/>
    <lineage>
        <taxon>Eukaryota</taxon>
        <taxon>Fungi</taxon>
        <taxon>Dikarya</taxon>
        <taxon>Ascomycota</taxon>
        <taxon>Pezizomycotina</taxon>
        <taxon>Dothideomycetes</taxon>
        <taxon>Pleosporomycetidae</taxon>
        <taxon>Pleosporales</taxon>
        <taxon>Dothidotthiaceae</taxon>
        <taxon>Dothidotthia</taxon>
    </lineage>
</organism>
<dbReference type="PANTHER" id="PTHR10963:SF24">
    <property type="entry name" value="GLYCOSIDASE C21B10.07-RELATED"/>
    <property type="match status" value="1"/>
</dbReference>
<evidence type="ECO:0000256" key="2">
    <source>
        <dbReference type="ARBA" id="ARBA00006865"/>
    </source>
</evidence>
<dbReference type="AlphaFoldDB" id="A0A6A6AG70"/>
<evidence type="ECO:0000256" key="4">
    <source>
        <dbReference type="ARBA" id="ARBA00022801"/>
    </source>
</evidence>
<dbReference type="GeneID" id="54413305"/>
<comment type="catalytic activity">
    <reaction evidence="1">
        <text>Endohydrolysis of (1-&gt;3)- or (1-&gt;4)-linkages in beta-D-glucans when the glucose residue whose reducing group is involved in the linkage to be hydrolyzed is itself substituted at C-3.</text>
        <dbReference type="EC" id="3.2.1.6"/>
    </reaction>
</comment>
<evidence type="ECO:0000256" key="3">
    <source>
        <dbReference type="ARBA" id="ARBA00012599"/>
    </source>
</evidence>
<dbReference type="Gene3D" id="2.60.120.200">
    <property type="match status" value="1"/>
</dbReference>
<dbReference type="PANTHER" id="PTHR10963">
    <property type="entry name" value="GLYCOSYL HYDROLASE-RELATED"/>
    <property type="match status" value="1"/>
</dbReference>
<feature type="signal peptide" evidence="6">
    <location>
        <begin position="1"/>
        <end position="18"/>
    </location>
</feature>
<feature type="chain" id="PRO_5025587189" description="endo-1,3(4)-beta-glucanase" evidence="6">
    <location>
        <begin position="19"/>
        <end position="462"/>
    </location>
</feature>
<name>A0A6A6AG70_9PLEO</name>
<evidence type="ECO:0000259" key="7">
    <source>
        <dbReference type="PROSITE" id="PS51762"/>
    </source>
</evidence>
<dbReference type="InterPro" id="IPR013320">
    <property type="entry name" value="ConA-like_dom_sf"/>
</dbReference>
<dbReference type="Proteomes" id="UP000799771">
    <property type="component" value="Unassembled WGS sequence"/>
</dbReference>
<evidence type="ECO:0000313" key="9">
    <source>
        <dbReference type="Proteomes" id="UP000799771"/>
    </source>
</evidence>
<evidence type="ECO:0000256" key="6">
    <source>
        <dbReference type="SAM" id="SignalP"/>
    </source>
</evidence>
<keyword evidence="9" id="KW-1185">Reference proteome</keyword>
<reference evidence="8" key="1">
    <citation type="journal article" date="2020" name="Stud. Mycol.">
        <title>101 Dothideomycetes genomes: a test case for predicting lifestyles and emergence of pathogens.</title>
        <authorList>
            <person name="Haridas S."/>
            <person name="Albert R."/>
            <person name="Binder M."/>
            <person name="Bloem J."/>
            <person name="Labutti K."/>
            <person name="Salamov A."/>
            <person name="Andreopoulos B."/>
            <person name="Baker S."/>
            <person name="Barry K."/>
            <person name="Bills G."/>
            <person name="Bluhm B."/>
            <person name="Cannon C."/>
            <person name="Castanera R."/>
            <person name="Culley D."/>
            <person name="Daum C."/>
            <person name="Ezra D."/>
            <person name="Gonzalez J."/>
            <person name="Henrissat B."/>
            <person name="Kuo A."/>
            <person name="Liang C."/>
            <person name="Lipzen A."/>
            <person name="Lutzoni F."/>
            <person name="Magnuson J."/>
            <person name="Mondo S."/>
            <person name="Nolan M."/>
            <person name="Ohm R."/>
            <person name="Pangilinan J."/>
            <person name="Park H.-J."/>
            <person name="Ramirez L."/>
            <person name="Alfaro M."/>
            <person name="Sun H."/>
            <person name="Tritt A."/>
            <person name="Yoshinaga Y."/>
            <person name="Zwiers L.-H."/>
            <person name="Turgeon B."/>
            <person name="Goodwin S."/>
            <person name="Spatafora J."/>
            <person name="Crous P."/>
            <person name="Grigoriev I."/>
        </authorList>
    </citation>
    <scope>NUCLEOTIDE SEQUENCE</scope>
    <source>
        <strain evidence="8">CBS 119687</strain>
    </source>
</reference>
<evidence type="ECO:0000256" key="1">
    <source>
        <dbReference type="ARBA" id="ARBA00000124"/>
    </source>
</evidence>
<feature type="domain" description="GH16" evidence="7">
    <location>
        <begin position="7"/>
        <end position="348"/>
    </location>
</feature>
<keyword evidence="5" id="KW-0326">Glycosidase</keyword>
<dbReference type="InterPro" id="IPR050546">
    <property type="entry name" value="Glycosyl_Hydrlase_16"/>
</dbReference>
<keyword evidence="4 8" id="KW-0378">Hydrolase</keyword>